<dbReference type="GO" id="GO:0003735">
    <property type="term" value="F:structural constituent of ribosome"/>
    <property type="evidence" value="ECO:0007669"/>
    <property type="project" value="InterPro"/>
</dbReference>
<dbReference type="AlphaFoldDB" id="E6X250"/>
<sequence length="154" mass="17310">MNCYETLFVVKPTLTAEEIEGQIARVKEIIAENGGELKATDEMGMRRLAYPIEKQERGYYTVVYYTAPSEMVIELERQLRYNEEILRFMTVKYTNKKELAVFEKMVEAANKKPAPEKSEAPVAEEAPAVEAPAEEKPAETEAPAQEAAAESTEA</sequence>
<organism evidence="8 9">
    <name type="scientific">Nitratifractor salsuginis (strain DSM 16511 / JCM 12458 / E9I37-1)</name>
    <dbReference type="NCBI Taxonomy" id="749222"/>
    <lineage>
        <taxon>Bacteria</taxon>
        <taxon>Pseudomonadati</taxon>
        <taxon>Campylobacterota</taxon>
        <taxon>Epsilonproteobacteria</taxon>
        <taxon>Campylobacterales</taxon>
        <taxon>Sulfurovaceae</taxon>
        <taxon>Nitratifractor</taxon>
    </lineage>
</organism>
<dbReference type="OrthoDB" id="9812702at2"/>
<dbReference type="NCBIfam" id="TIGR00166">
    <property type="entry name" value="S6"/>
    <property type="match status" value="1"/>
</dbReference>
<evidence type="ECO:0000256" key="2">
    <source>
        <dbReference type="ARBA" id="ARBA00022980"/>
    </source>
</evidence>
<dbReference type="InterPro" id="IPR035980">
    <property type="entry name" value="Ribosomal_bS6_sf"/>
</dbReference>
<dbReference type="Proteomes" id="UP000008633">
    <property type="component" value="Chromosome"/>
</dbReference>
<dbReference type="GO" id="GO:0006412">
    <property type="term" value="P:translation"/>
    <property type="evidence" value="ECO:0007669"/>
    <property type="project" value="UniProtKB-UniRule"/>
</dbReference>
<evidence type="ECO:0000313" key="9">
    <source>
        <dbReference type="Proteomes" id="UP000008633"/>
    </source>
</evidence>
<reference evidence="9" key="2">
    <citation type="submission" date="2011-01" db="EMBL/GenBank/DDBJ databases">
        <title>The complete genome of Nitratifractor salsuginis DSM 16511.</title>
        <authorList>
            <consortium name="US DOE Joint Genome Institute (JGI-PGF)"/>
            <person name="Lucas S."/>
            <person name="Copeland A."/>
            <person name="Lapidus A."/>
            <person name="Bruce D."/>
            <person name="Goodwin L."/>
            <person name="Pitluck S."/>
            <person name="Kyrpides N."/>
            <person name="Mavromatis K."/>
            <person name="Ivanova N."/>
            <person name="Mikhailova N."/>
            <person name="Zeytun A."/>
            <person name="Detter J.C."/>
            <person name="Tapia R."/>
            <person name="Han C."/>
            <person name="Land M."/>
            <person name="Hauser L."/>
            <person name="Markowitz V."/>
            <person name="Cheng J.-F."/>
            <person name="Hugenholtz P."/>
            <person name="Woyke T."/>
            <person name="Wu D."/>
            <person name="Tindall B."/>
            <person name="Schuetze A."/>
            <person name="Brambilla E."/>
            <person name="Klenk H.-P."/>
            <person name="Eisen J.A."/>
        </authorList>
    </citation>
    <scope>NUCLEOTIDE SEQUENCE [LARGE SCALE GENOMIC DNA]</scope>
    <source>
        <strain evidence="9">DSM 16511 / JCM 12458 / E9I37-1</strain>
    </source>
</reference>
<comment type="similarity">
    <text evidence="1 6">Belongs to the bacterial ribosomal protein bS6 family.</text>
</comment>
<evidence type="ECO:0000256" key="6">
    <source>
        <dbReference type="HAMAP-Rule" id="MF_00360"/>
    </source>
</evidence>
<dbReference type="SUPFAM" id="SSF54995">
    <property type="entry name" value="Ribosomal protein S6"/>
    <property type="match status" value="1"/>
</dbReference>
<dbReference type="eggNOG" id="COG0360">
    <property type="taxonomic scope" value="Bacteria"/>
</dbReference>
<keyword evidence="6" id="KW-0699">rRNA-binding</keyword>
<keyword evidence="9" id="KW-1185">Reference proteome</keyword>
<proteinExistence type="inferred from homology"/>
<dbReference type="Pfam" id="PF01250">
    <property type="entry name" value="Ribosomal_S6"/>
    <property type="match status" value="1"/>
</dbReference>
<evidence type="ECO:0000256" key="3">
    <source>
        <dbReference type="ARBA" id="ARBA00023274"/>
    </source>
</evidence>
<evidence type="ECO:0000256" key="4">
    <source>
        <dbReference type="ARBA" id="ARBA00035104"/>
    </source>
</evidence>
<dbReference type="GO" id="GO:0070181">
    <property type="term" value="F:small ribosomal subunit rRNA binding"/>
    <property type="evidence" value="ECO:0007669"/>
    <property type="project" value="TreeGrafter"/>
</dbReference>
<dbReference type="RefSeq" id="WP_013554804.1">
    <property type="nucleotide sequence ID" value="NC_014935.1"/>
</dbReference>
<dbReference type="PANTHER" id="PTHR21011:SF1">
    <property type="entry name" value="SMALL RIBOSOMAL SUBUNIT PROTEIN BS6M"/>
    <property type="match status" value="1"/>
</dbReference>
<dbReference type="InterPro" id="IPR020814">
    <property type="entry name" value="Ribosomal_S6_plastid/chlpt"/>
</dbReference>
<evidence type="ECO:0000256" key="7">
    <source>
        <dbReference type="SAM" id="MobiDB-lite"/>
    </source>
</evidence>
<dbReference type="GO" id="GO:0022627">
    <property type="term" value="C:cytosolic small ribosomal subunit"/>
    <property type="evidence" value="ECO:0007669"/>
    <property type="project" value="TreeGrafter"/>
</dbReference>
<feature type="compositionally biased region" description="Low complexity" evidence="7">
    <location>
        <begin position="140"/>
        <end position="154"/>
    </location>
</feature>
<dbReference type="InterPro" id="IPR000529">
    <property type="entry name" value="Ribosomal_bS6"/>
</dbReference>
<feature type="compositionally biased region" description="Low complexity" evidence="7">
    <location>
        <begin position="120"/>
        <end position="131"/>
    </location>
</feature>
<dbReference type="HAMAP" id="MF_00360">
    <property type="entry name" value="Ribosomal_bS6"/>
    <property type="match status" value="1"/>
</dbReference>
<feature type="region of interest" description="Disordered" evidence="7">
    <location>
        <begin position="110"/>
        <end position="154"/>
    </location>
</feature>
<dbReference type="Gene3D" id="3.30.70.60">
    <property type="match status" value="1"/>
</dbReference>
<keyword evidence="2 6" id="KW-0689">Ribosomal protein</keyword>
<gene>
    <name evidence="6" type="primary">rpsF</name>
    <name evidence="8" type="ordered locus">Nitsa_1875</name>
</gene>
<dbReference type="KEGG" id="nsa:Nitsa_1875"/>
<feature type="compositionally biased region" description="Basic and acidic residues" evidence="7">
    <location>
        <begin position="110"/>
        <end position="119"/>
    </location>
</feature>
<evidence type="ECO:0000313" key="8">
    <source>
        <dbReference type="EMBL" id="ADV47119.1"/>
    </source>
</evidence>
<evidence type="ECO:0000256" key="1">
    <source>
        <dbReference type="ARBA" id="ARBA00009512"/>
    </source>
</evidence>
<accession>E6X250</accession>
<protein>
    <recommendedName>
        <fullName evidence="5 6">Small ribosomal subunit protein bS6</fullName>
    </recommendedName>
</protein>
<keyword evidence="3 6" id="KW-0687">Ribonucleoprotein</keyword>
<dbReference type="InterPro" id="IPR014717">
    <property type="entry name" value="Transl_elong_EF1B/ribsomal_bS6"/>
</dbReference>
<dbReference type="HOGENOM" id="CLU_113441_4_1_7"/>
<reference evidence="8 9" key="1">
    <citation type="journal article" date="2011" name="Stand. Genomic Sci.">
        <title>Complete genome sequence of Nitratifractor salsuginis type strain (E9I37-1).</title>
        <authorList>
            <person name="Anderson I."/>
            <person name="Sikorski J."/>
            <person name="Zeytun A."/>
            <person name="Nolan M."/>
            <person name="Lapidus A."/>
            <person name="Lucas S."/>
            <person name="Hammon N."/>
            <person name="Deshpande S."/>
            <person name="Cheng J.F."/>
            <person name="Tapia R."/>
            <person name="Han C."/>
            <person name="Goodwin L."/>
            <person name="Pitluck S."/>
            <person name="Liolios K."/>
            <person name="Pagani I."/>
            <person name="Ivanova N."/>
            <person name="Huntemann M."/>
            <person name="Mavromatis K."/>
            <person name="Ovchinikova G."/>
            <person name="Pati A."/>
            <person name="Chen A."/>
            <person name="Palaniappan K."/>
            <person name="Land M."/>
            <person name="Hauser L."/>
            <person name="Brambilla E.M."/>
            <person name="Ngatchou-Djao O.D."/>
            <person name="Rohde M."/>
            <person name="Tindall B.J."/>
            <person name="Goker M."/>
            <person name="Detter J.C."/>
            <person name="Woyke T."/>
            <person name="Bristow J."/>
            <person name="Eisen J.A."/>
            <person name="Markowitz V."/>
            <person name="Hugenholtz P."/>
            <person name="Klenk H.P."/>
            <person name="Kyrpides N.C."/>
        </authorList>
    </citation>
    <scope>NUCLEOTIDE SEQUENCE [LARGE SCALE GENOMIC DNA]</scope>
    <source>
        <strain evidence="9">DSM 16511 / JCM 12458 / E9I37-1</strain>
    </source>
</reference>
<comment type="function">
    <text evidence="4 6">Binds together with bS18 to 16S ribosomal RNA.</text>
</comment>
<dbReference type="PANTHER" id="PTHR21011">
    <property type="entry name" value="MITOCHONDRIAL 28S RIBOSOMAL PROTEIN S6"/>
    <property type="match status" value="1"/>
</dbReference>
<dbReference type="EMBL" id="CP002452">
    <property type="protein sequence ID" value="ADV47119.1"/>
    <property type="molecule type" value="Genomic_DNA"/>
</dbReference>
<dbReference type="STRING" id="749222.Nitsa_1875"/>
<dbReference type="CDD" id="cd00473">
    <property type="entry name" value="bS6"/>
    <property type="match status" value="1"/>
</dbReference>
<evidence type="ECO:0000256" key="5">
    <source>
        <dbReference type="ARBA" id="ARBA00035294"/>
    </source>
</evidence>
<name>E6X250_NITSE</name>
<keyword evidence="6" id="KW-0694">RNA-binding</keyword>